<dbReference type="EMBL" id="PDKD01000015">
    <property type="protein sequence ID" value="RXJ89963.1"/>
    <property type="molecule type" value="Genomic_DNA"/>
</dbReference>
<evidence type="ECO:0000313" key="3">
    <source>
        <dbReference type="EMBL" id="RXJ89963.1"/>
    </source>
</evidence>
<name>A0AAD0QIY6_9BACT</name>
<reference evidence="3 5" key="1">
    <citation type="submission" date="2017-10" db="EMBL/GenBank/DDBJ databases">
        <title>Genomics of the genus Arcobacter.</title>
        <authorList>
            <person name="Perez-Cataluna A."/>
            <person name="Figueras M.J."/>
        </authorList>
    </citation>
    <scope>NUCLEOTIDE SEQUENCE [LARGE SCALE GENOMIC DNA]</scope>
    <source>
        <strain evidence="3 5">LMG 25534</strain>
    </source>
</reference>
<proteinExistence type="predicted"/>
<organism evidence="2 4">
    <name type="scientific">Aliarcobacter trophiarum LMG 25534</name>
    <dbReference type="NCBI Taxonomy" id="1032241"/>
    <lineage>
        <taxon>Bacteria</taxon>
        <taxon>Pseudomonadati</taxon>
        <taxon>Campylobacterota</taxon>
        <taxon>Epsilonproteobacteria</taxon>
        <taxon>Campylobacterales</taxon>
        <taxon>Arcobacteraceae</taxon>
        <taxon>Aliarcobacter</taxon>
    </lineage>
</organism>
<dbReference type="PANTHER" id="PTHR47691">
    <property type="entry name" value="REGULATOR-RELATED"/>
    <property type="match status" value="1"/>
</dbReference>
<dbReference type="KEGG" id="atp:ATR_0696"/>
<dbReference type="Pfam" id="PF00931">
    <property type="entry name" value="NB-ARC"/>
    <property type="match status" value="1"/>
</dbReference>
<dbReference type="SUPFAM" id="SSF52540">
    <property type="entry name" value="P-loop containing nucleoside triphosphate hydrolases"/>
    <property type="match status" value="1"/>
</dbReference>
<dbReference type="GO" id="GO:0043531">
    <property type="term" value="F:ADP binding"/>
    <property type="evidence" value="ECO:0007669"/>
    <property type="project" value="InterPro"/>
</dbReference>
<evidence type="ECO:0000313" key="2">
    <source>
        <dbReference type="EMBL" id="AXK48565.1"/>
    </source>
</evidence>
<dbReference type="RefSeq" id="WP_115428096.1">
    <property type="nucleotide sequence ID" value="NZ_CP031367.1"/>
</dbReference>
<protein>
    <submittedName>
        <fullName evidence="2">NB-ARC domain-containing protein</fullName>
    </submittedName>
</protein>
<reference evidence="2 4" key="2">
    <citation type="submission" date="2018-07" db="EMBL/GenBank/DDBJ databases">
        <title>Complete genome of the Arcobacter trophiarum type strain LMG 25534.</title>
        <authorList>
            <person name="Miller W.G."/>
            <person name="Yee E."/>
        </authorList>
    </citation>
    <scope>NUCLEOTIDE SEQUENCE [LARGE SCALE GENOMIC DNA]</scope>
    <source>
        <strain evidence="2 4">LMG 25534</strain>
    </source>
</reference>
<sequence>MRIFIASSSELNQERKDLQLLLYKNNIKPVVWEDIDHSIGIDRFQTRINEEHLLTSDFVIFMIKSKLGQFTLEEFEEAYKSLGSRIGGMLIYFFEFDRNNVHVDDLFKILSLENFLKKEGKYPQKVKDFRDLENHFLEQMINHLNPSTKNELTKTLETEVLEQQTPINQIKKICIYTVKPLNTSIKFNLGIIKNQFNKFDIELHHKILNEDFLLEHYEFDLCFIFTKTNSDKIIIEDEYFIQKSITLSELSGFIESDKVILVLDKNIEDSSFEIQIADNDSQIKKIISSKIYKELKLVKGNYKFYKLSTELPDLIDTKNFNQFIGRTTDIENLVKKISNLKNENKILTIKGSGGIGKTTLISKVVTEFSDRGKFKDGIKFVQCEFIKDYEDFEYKISMSFDMTNALNFGTQLKEQINQIDSDRLIILDNVETILHLENTDKIKEFIKYISNFSTIVITSREKLNEDFEFVYELRELTTDEAEELFLKCYEIKNCDNKFLRTEILENILNNNPLAIKLVTSNLPKNKNLQTLKNELEKNFFDLTSKDLENIFDKESDLNIQRTKSLFNSINYSYLRLSEKEKLALELLSLFPDGIYIEHFKAFYNKKENKNKNSIKKKIENFSDRDLKSLEDKSLIINANERINLQSIIGRFADYKFQNKDNEEKLEYYKKAYGYNAFLLSIIENPKIKHSISSYIFDENKNNFLKCLDYIRYLEINENTISFIDDLSAYFGMSSSPNEKIFQKLKTLRNSIDDKVKKDFLNCVMLSIDYFYGNFSTVYIKMQKQYPLEQIINKKIMNNIEKWGIFNLLSIYGMEGHQYYEVKFALNNNILSPSTFEIGEYEITKKYFDNYLNAKNSTFTKYELMLNTNNLDTEVLKKYIQSLYTTQFIDKIQMTYTLLKAQKTEVTLKDIKKLIITNPFTDGLKTLMLAIKDEKETSKEMYEKAIEKLYHIKYYYVEAILLYSEYLKNIKDDDFEIWLKKGQELSFNHYYRYLFHRFNCLEKNIRIQYNEDDYPLPEKFDYTEIIKKYEL</sequence>
<keyword evidence="5" id="KW-1185">Reference proteome</keyword>
<dbReference type="PANTHER" id="PTHR47691:SF3">
    <property type="entry name" value="HTH-TYPE TRANSCRIPTIONAL REGULATOR RV0890C-RELATED"/>
    <property type="match status" value="1"/>
</dbReference>
<feature type="domain" description="NB-ARC" evidence="1">
    <location>
        <begin position="327"/>
        <end position="486"/>
    </location>
</feature>
<gene>
    <name evidence="2" type="ORF">ATR_0696</name>
    <name evidence="3" type="ORF">CRU87_08220</name>
</gene>
<dbReference type="Proteomes" id="UP000289132">
    <property type="component" value="Unassembled WGS sequence"/>
</dbReference>
<evidence type="ECO:0000259" key="1">
    <source>
        <dbReference type="Pfam" id="PF00931"/>
    </source>
</evidence>
<dbReference type="PRINTS" id="PR00364">
    <property type="entry name" value="DISEASERSIST"/>
</dbReference>
<accession>A0AAD0QIY6</accession>
<evidence type="ECO:0000313" key="5">
    <source>
        <dbReference type="Proteomes" id="UP000289132"/>
    </source>
</evidence>
<dbReference type="InterPro" id="IPR002182">
    <property type="entry name" value="NB-ARC"/>
</dbReference>
<dbReference type="InterPro" id="IPR027417">
    <property type="entry name" value="P-loop_NTPase"/>
</dbReference>
<dbReference type="AlphaFoldDB" id="A0AAD0QIY6"/>
<dbReference type="Gene3D" id="3.40.50.300">
    <property type="entry name" value="P-loop containing nucleotide triphosphate hydrolases"/>
    <property type="match status" value="1"/>
</dbReference>
<dbReference type="EMBL" id="CP031367">
    <property type="protein sequence ID" value="AXK48565.1"/>
    <property type="molecule type" value="Genomic_DNA"/>
</dbReference>
<evidence type="ECO:0000313" key="4">
    <source>
        <dbReference type="Proteomes" id="UP000254504"/>
    </source>
</evidence>
<dbReference type="Proteomes" id="UP000254504">
    <property type="component" value="Chromosome"/>
</dbReference>